<protein>
    <submittedName>
        <fullName evidence="4">Glycosyl transferase</fullName>
    </submittedName>
</protein>
<dbReference type="PANTHER" id="PTHR30160:SF21">
    <property type="entry name" value="LIPOPOLYSACCHARIDE CORE HEPTOSYLTRANSFERASE OPSX"/>
    <property type="match status" value="1"/>
</dbReference>
<name>A0A0Q2M6Z4_VIBFU</name>
<dbReference type="CDD" id="cd03789">
    <property type="entry name" value="GT9_LPS_heptosyltransferase"/>
    <property type="match status" value="1"/>
</dbReference>
<dbReference type="FunFam" id="3.40.50.2000:FF:000023">
    <property type="entry name" value="ADP-heptose--LPS heptosyltransferase II"/>
    <property type="match status" value="1"/>
</dbReference>
<dbReference type="Gene3D" id="3.40.50.2000">
    <property type="entry name" value="Glycogen Phosphorylase B"/>
    <property type="match status" value="2"/>
</dbReference>
<dbReference type="FunCoup" id="A0A0Q2M6Z4">
    <property type="interactions" value="267"/>
</dbReference>
<dbReference type="PANTHER" id="PTHR30160">
    <property type="entry name" value="TETRAACYLDISACCHARIDE 4'-KINASE-RELATED"/>
    <property type="match status" value="1"/>
</dbReference>
<evidence type="ECO:0000256" key="1">
    <source>
        <dbReference type="ARBA" id="ARBA00022676"/>
    </source>
</evidence>
<dbReference type="Pfam" id="PF01075">
    <property type="entry name" value="Glyco_transf_9"/>
    <property type="match status" value="1"/>
</dbReference>
<dbReference type="RefSeq" id="WP_055467229.1">
    <property type="nucleotide sequence ID" value="NZ_LKHS01000033.1"/>
</dbReference>
<sequence>MPLFTAPPKSVCFLRLSAIGDVCHAVAAVQNLQQHWPDTQVTWVIGKVEAQLLQGLPNVELVVFDKKAGWSGIKAVWQQLKGRHFDALVHMQLALRASLVTLGIRAQYKVGFNRKRAKEGQWLFTNRKIADTESAHVLDSFFSFTEFLGVPRQTPTWHLPISENDRQFARAQLGSQPTIVISPAASKDERNWVTERYAQFADYVITQGYQVALCGSPAPREQKLAEQISALMTHPVLNLVGKTNLKQLTAVLGEAKLVLAPDSGPAHIATTQGTPVLGLYAHSNPKRTGPYFNIKDVVSVYEPFVTEQQGKPLELLAWSTRAKGTDLMQAITLDAVITTFDRMMSATTQLGNPNHG</sequence>
<dbReference type="GO" id="GO:0009244">
    <property type="term" value="P:lipopolysaccharide core region biosynthetic process"/>
    <property type="evidence" value="ECO:0007669"/>
    <property type="project" value="TreeGrafter"/>
</dbReference>
<dbReference type="InParanoid" id="A0A0Q2M6Z4"/>
<dbReference type="InterPro" id="IPR002201">
    <property type="entry name" value="Glyco_trans_9"/>
</dbReference>
<dbReference type="AlphaFoldDB" id="A0A0Q2M6Z4"/>
<dbReference type="SUPFAM" id="SSF53756">
    <property type="entry name" value="UDP-Glycosyltransferase/glycogen phosphorylase"/>
    <property type="match status" value="1"/>
</dbReference>
<dbReference type="InterPro" id="IPR051199">
    <property type="entry name" value="LPS_LOS_Heptosyltrfase"/>
</dbReference>
<evidence type="ECO:0000313" key="5">
    <source>
        <dbReference type="Proteomes" id="UP000051221"/>
    </source>
</evidence>
<evidence type="ECO:0000313" key="4">
    <source>
        <dbReference type="EMBL" id="KQH83666.1"/>
    </source>
</evidence>
<comment type="caution">
    <text evidence="4">The sequence shown here is derived from an EMBL/GenBank/DDBJ whole genome shotgun (WGS) entry which is preliminary data.</text>
</comment>
<dbReference type="FunFam" id="3.40.50.2000:FF:000164">
    <property type="entry name" value="Lipopolysaccharide heptosyltransferase I"/>
    <property type="match status" value="1"/>
</dbReference>
<evidence type="ECO:0000256" key="3">
    <source>
        <dbReference type="ARBA" id="ARBA00043995"/>
    </source>
</evidence>
<accession>A0A0Q2M6Z4</accession>
<dbReference type="EMBL" id="LKHS01000033">
    <property type="protein sequence ID" value="KQH83666.1"/>
    <property type="molecule type" value="Genomic_DNA"/>
</dbReference>
<keyword evidence="5" id="KW-1185">Reference proteome</keyword>
<comment type="similarity">
    <text evidence="3">Belongs to the glycosyltransferase 9 family.</text>
</comment>
<keyword evidence="2 4" id="KW-0808">Transferase</keyword>
<dbReference type="GO" id="GO:0005829">
    <property type="term" value="C:cytosol"/>
    <property type="evidence" value="ECO:0007669"/>
    <property type="project" value="TreeGrafter"/>
</dbReference>
<reference evidence="4 5" key="1">
    <citation type="submission" date="2015-08" db="EMBL/GenBank/DDBJ databases">
        <title>Antibacterial properties of a collection of Vibrionaceae strains.</title>
        <authorList>
            <person name="Giubergia S."/>
        </authorList>
    </citation>
    <scope>NUCLEOTIDE SEQUENCE [LARGE SCALE GENOMIC DNA]</scope>
    <source>
        <strain evidence="4 5">S0821</strain>
    </source>
</reference>
<dbReference type="GO" id="GO:0008713">
    <property type="term" value="F:ADP-heptose-lipopolysaccharide heptosyltransferase activity"/>
    <property type="evidence" value="ECO:0007669"/>
    <property type="project" value="TreeGrafter"/>
</dbReference>
<evidence type="ECO:0000256" key="2">
    <source>
        <dbReference type="ARBA" id="ARBA00022679"/>
    </source>
</evidence>
<proteinExistence type="inferred from homology"/>
<dbReference type="Proteomes" id="UP000051221">
    <property type="component" value="Unassembled WGS sequence"/>
</dbReference>
<gene>
    <name evidence="4" type="ORF">AMR76_21910</name>
</gene>
<organism evidence="4 5">
    <name type="scientific">Vibrio furnissii</name>
    <dbReference type="NCBI Taxonomy" id="29494"/>
    <lineage>
        <taxon>Bacteria</taxon>
        <taxon>Pseudomonadati</taxon>
        <taxon>Pseudomonadota</taxon>
        <taxon>Gammaproteobacteria</taxon>
        <taxon>Vibrionales</taxon>
        <taxon>Vibrionaceae</taxon>
        <taxon>Vibrio</taxon>
    </lineage>
</organism>
<keyword evidence="1" id="KW-0328">Glycosyltransferase</keyword>